<dbReference type="InterPro" id="IPR007197">
    <property type="entry name" value="rSAM"/>
</dbReference>
<accession>A0A7C0YE28</accession>
<keyword evidence="4" id="KW-0479">Metal-binding</keyword>
<dbReference type="PANTHER" id="PTHR43787:SF11">
    <property type="entry name" value="UPF0026 PROTEIN SLR1464"/>
    <property type="match status" value="1"/>
</dbReference>
<dbReference type="PROSITE" id="PS51918">
    <property type="entry name" value="RADICAL_SAM"/>
    <property type="match status" value="1"/>
</dbReference>
<dbReference type="AlphaFoldDB" id="A0A7C0YE28"/>
<sequence length="309" mass="34467">MKFKYLFGPVPSRRLGLSLGVDLVPYKVCSYDCIYCEVGPTTLKTVERKAYVPLEEVKRELETFWSLGVETDFITFSGFGEPTLHIGIGELISWIRERFPLPVAVLTNGSLLRDHQVRKELMGAHVVLPSLDAGTQEVYRVINRPHPSISFQDMVDGLEIFTRGFSGEVWLEVLLVKGVNDHPQELDALAGLVKRINPARVQLNTVVRPPAHGGEPLSLEELEALRPLFGPRAEVVAYPTDKKAKEREGLRDAIVETVARRPCSKEDIAKVLGVSALEVAKYLGELLNEGRLEAVRHGNQIFYKANRSG</sequence>
<dbReference type="PANTHER" id="PTHR43787">
    <property type="entry name" value="FEMO COFACTOR BIOSYNTHESIS PROTEIN NIFB-RELATED"/>
    <property type="match status" value="1"/>
</dbReference>
<evidence type="ECO:0000313" key="8">
    <source>
        <dbReference type="EMBL" id="HDD53340.1"/>
    </source>
</evidence>
<keyword evidence="2" id="KW-0004">4Fe-4S</keyword>
<evidence type="ECO:0000259" key="7">
    <source>
        <dbReference type="PROSITE" id="PS51918"/>
    </source>
</evidence>
<dbReference type="SFLD" id="SFLDS00029">
    <property type="entry name" value="Radical_SAM"/>
    <property type="match status" value="1"/>
</dbReference>
<dbReference type="GO" id="GO:0051539">
    <property type="term" value="F:4 iron, 4 sulfur cluster binding"/>
    <property type="evidence" value="ECO:0007669"/>
    <property type="project" value="UniProtKB-KW"/>
</dbReference>
<dbReference type="Pfam" id="PF04055">
    <property type="entry name" value="Radical_SAM"/>
    <property type="match status" value="1"/>
</dbReference>
<dbReference type="EMBL" id="DQWS01000175">
    <property type="protein sequence ID" value="HDD53340.1"/>
    <property type="molecule type" value="Genomic_DNA"/>
</dbReference>
<organism evidence="8">
    <name type="scientific">Thermosulfidibacter takaii</name>
    <dbReference type="NCBI Taxonomy" id="412593"/>
    <lineage>
        <taxon>Bacteria</taxon>
        <taxon>Pseudomonadati</taxon>
        <taxon>Thermosulfidibacterota</taxon>
        <taxon>Thermosulfidibacteria</taxon>
        <taxon>Thermosulfidibacterales</taxon>
        <taxon>Thermosulfidibacteraceae</taxon>
    </lineage>
</organism>
<dbReference type="InterPro" id="IPR040084">
    <property type="entry name" value="GTPase_Obg"/>
</dbReference>
<keyword evidence="5" id="KW-0408">Iron</keyword>
<evidence type="ECO:0000256" key="5">
    <source>
        <dbReference type="ARBA" id="ARBA00023004"/>
    </source>
</evidence>
<gene>
    <name evidence="8" type="ORF">ENF32_04665</name>
</gene>
<keyword evidence="6" id="KW-0411">Iron-sulfur</keyword>
<dbReference type="InterPro" id="IPR013785">
    <property type="entry name" value="Aldolase_TIM"/>
</dbReference>
<dbReference type="SUPFAM" id="SSF46785">
    <property type="entry name" value="Winged helix' DNA-binding domain"/>
    <property type="match status" value="1"/>
</dbReference>
<evidence type="ECO:0000256" key="1">
    <source>
        <dbReference type="ARBA" id="ARBA00001966"/>
    </source>
</evidence>
<comment type="caution">
    <text evidence="8">The sequence shown here is derived from an EMBL/GenBank/DDBJ whole genome shotgun (WGS) entry which is preliminary data.</text>
</comment>
<name>A0A7C0YE28_9BACT</name>
<evidence type="ECO:0000256" key="4">
    <source>
        <dbReference type="ARBA" id="ARBA00022723"/>
    </source>
</evidence>
<reference evidence="8" key="1">
    <citation type="journal article" date="2020" name="mSystems">
        <title>Genome- and Community-Level Interaction Insights into Carbon Utilization and Element Cycling Functions of Hydrothermarchaeota in Hydrothermal Sediment.</title>
        <authorList>
            <person name="Zhou Z."/>
            <person name="Liu Y."/>
            <person name="Xu W."/>
            <person name="Pan J."/>
            <person name="Luo Z.H."/>
            <person name="Li M."/>
        </authorList>
    </citation>
    <scope>NUCLEOTIDE SEQUENCE [LARGE SCALE GENOMIC DNA]</scope>
    <source>
        <strain evidence="8">HyVt-115</strain>
    </source>
</reference>
<dbReference type="Gene3D" id="3.20.20.70">
    <property type="entry name" value="Aldolase class I"/>
    <property type="match status" value="1"/>
</dbReference>
<protein>
    <submittedName>
        <fullName evidence="8">Radical SAM protein</fullName>
    </submittedName>
</protein>
<keyword evidence="3" id="KW-0949">S-adenosyl-L-methionine</keyword>
<evidence type="ECO:0000256" key="3">
    <source>
        <dbReference type="ARBA" id="ARBA00022691"/>
    </source>
</evidence>
<dbReference type="InterPro" id="IPR036388">
    <property type="entry name" value="WH-like_DNA-bd_sf"/>
</dbReference>
<evidence type="ECO:0000256" key="2">
    <source>
        <dbReference type="ARBA" id="ARBA00022485"/>
    </source>
</evidence>
<dbReference type="SFLD" id="SFLDG01083">
    <property type="entry name" value="Uncharacterised_Radical_SAM_Su"/>
    <property type="match status" value="1"/>
</dbReference>
<dbReference type="GO" id="GO:0003824">
    <property type="term" value="F:catalytic activity"/>
    <property type="evidence" value="ECO:0007669"/>
    <property type="project" value="InterPro"/>
</dbReference>
<dbReference type="GO" id="GO:0046872">
    <property type="term" value="F:metal ion binding"/>
    <property type="evidence" value="ECO:0007669"/>
    <property type="project" value="UniProtKB-KW"/>
</dbReference>
<evidence type="ECO:0000256" key="6">
    <source>
        <dbReference type="ARBA" id="ARBA00023014"/>
    </source>
</evidence>
<dbReference type="SUPFAM" id="SSF102114">
    <property type="entry name" value="Radical SAM enzymes"/>
    <property type="match status" value="1"/>
</dbReference>
<dbReference type="Gene3D" id="1.10.10.10">
    <property type="entry name" value="Winged helix-like DNA-binding domain superfamily/Winged helix DNA-binding domain"/>
    <property type="match status" value="1"/>
</dbReference>
<proteinExistence type="predicted"/>
<comment type="cofactor">
    <cofactor evidence="1">
        <name>[4Fe-4S] cluster</name>
        <dbReference type="ChEBI" id="CHEBI:49883"/>
    </cofactor>
</comment>
<dbReference type="InterPro" id="IPR058240">
    <property type="entry name" value="rSAM_sf"/>
</dbReference>
<dbReference type="CDD" id="cd01335">
    <property type="entry name" value="Radical_SAM"/>
    <property type="match status" value="1"/>
</dbReference>
<dbReference type="Proteomes" id="UP000885690">
    <property type="component" value="Unassembled WGS sequence"/>
</dbReference>
<dbReference type="InterPro" id="IPR036390">
    <property type="entry name" value="WH_DNA-bd_sf"/>
</dbReference>
<feature type="domain" description="Radical SAM core" evidence="7">
    <location>
        <begin position="9"/>
        <end position="246"/>
    </location>
</feature>